<keyword evidence="1" id="KW-0812">Transmembrane</keyword>
<protein>
    <submittedName>
        <fullName evidence="2">Uncharacterized protein</fullName>
    </submittedName>
</protein>
<accession>A0ABQ8J5J5</accession>
<comment type="caution">
    <text evidence="2">The sequence shown here is derived from an EMBL/GenBank/DDBJ whole genome shotgun (WGS) entry which is preliminary data.</text>
</comment>
<keyword evidence="3" id="KW-1185">Reference proteome</keyword>
<feature type="transmembrane region" description="Helical" evidence="1">
    <location>
        <begin position="100"/>
        <end position="117"/>
    </location>
</feature>
<proteinExistence type="predicted"/>
<dbReference type="Proteomes" id="UP000887458">
    <property type="component" value="Unassembled WGS sequence"/>
</dbReference>
<reference evidence="2 3" key="2">
    <citation type="journal article" date="2022" name="Mol. Biol. Evol.">
        <title>Comparative Genomics Reveals Insights into the Divergent Evolution of Astigmatic Mites and Household Pest Adaptations.</title>
        <authorList>
            <person name="Xiong Q."/>
            <person name="Wan A.T."/>
            <person name="Liu X."/>
            <person name="Fung C.S."/>
            <person name="Xiao X."/>
            <person name="Malainual N."/>
            <person name="Hou J."/>
            <person name="Wang L."/>
            <person name="Wang M."/>
            <person name="Yang K.Y."/>
            <person name="Cui Y."/>
            <person name="Leung E.L."/>
            <person name="Nong W."/>
            <person name="Shin S.K."/>
            <person name="Au S.W."/>
            <person name="Jeong K.Y."/>
            <person name="Chew F.T."/>
            <person name="Hui J.H."/>
            <person name="Leung T.F."/>
            <person name="Tungtrongchitr A."/>
            <person name="Zhong N."/>
            <person name="Liu Z."/>
            <person name="Tsui S.K."/>
        </authorList>
    </citation>
    <scope>NUCLEOTIDE SEQUENCE [LARGE SCALE GENOMIC DNA]</scope>
    <source>
        <strain evidence="2">Derp</strain>
    </source>
</reference>
<organism evidence="2 3">
    <name type="scientific">Dermatophagoides pteronyssinus</name>
    <name type="common">European house dust mite</name>
    <dbReference type="NCBI Taxonomy" id="6956"/>
    <lineage>
        <taxon>Eukaryota</taxon>
        <taxon>Metazoa</taxon>
        <taxon>Ecdysozoa</taxon>
        <taxon>Arthropoda</taxon>
        <taxon>Chelicerata</taxon>
        <taxon>Arachnida</taxon>
        <taxon>Acari</taxon>
        <taxon>Acariformes</taxon>
        <taxon>Sarcoptiformes</taxon>
        <taxon>Astigmata</taxon>
        <taxon>Psoroptidia</taxon>
        <taxon>Analgoidea</taxon>
        <taxon>Pyroglyphidae</taxon>
        <taxon>Dermatophagoidinae</taxon>
        <taxon>Dermatophagoides</taxon>
    </lineage>
</organism>
<keyword evidence="1" id="KW-0472">Membrane</keyword>
<sequence length="142" mass="16433">MTLIPLRPCCLSIWNKQIVIDTEQFKRNAHMITEYKMFIHICCNILISSCACRWNRVTTNGFVLFDDILQTLLVLLAADDPFCDPLAEPFIIISSSSKNIFIVIVMRLFFSSTLFLLSSLPSRKKMFIAFLSFLSMHDRTDR</sequence>
<reference evidence="2 3" key="1">
    <citation type="journal article" date="2018" name="J. Allergy Clin. Immunol.">
        <title>High-quality assembly of Dermatophagoides pteronyssinus genome and transcriptome reveals a wide range of novel allergens.</title>
        <authorList>
            <person name="Liu X.Y."/>
            <person name="Yang K.Y."/>
            <person name="Wang M.Q."/>
            <person name="Kwok J.S."/>
            <person name="Zeng X."/>
            <person name="Yang Z."/>
            <person name="Xiao X.J."/>
            <person name="Lau C.P."/>
            <person name="Li Y."/>
            <person name="Huang Z.M."/>
            <person name="Ba J.G."/>
            <person name="Yim A.K."/>
            <person name="Ouyang C.Y."/>
            <person name="Ngai S.M."/>
            <person name="Chan T.F."/>
            <person name="Leung E.L."/>
            <person name="Liu L."/>
            <person name="Liu Z.G."/>
            <person name="Tsui S.K."/>
        </authorList>
    </citation>
    <scope>NUCLEOTIDE SEQUENCE [LARGE SCALE GENOMIC DNA]</scope>
    <source>
        <strain evidence="2">Derp</strain>
    </source>
</reference>
<evidence type="ECO:0000313" key="2">
    <source>
        <dbReference type="EMBL" id="KAH9417801.1"/>
    </source>
</evidence>
<keyword evidence="1" id="KW-1133">Transmembrane helix</keyword>
<dbReference type="EMBL" id="NJHN03000073">
    <property type="protein sequence ID" value="KAH9417801.1"/>
    <property type="molecule type" value="Genomic_DNA"/>
</dbReference>
<evidence type="ECO:0000313" key="3">
    <source>
        <dbReference type="Proteomes" id="UP000887458"/>
    </source>
</evidence>
<evidence type="ECO:0000256" key="1">
    <source>
        <dbReference type="SAM" id="Phobius"/>
    </source>
</evidence>
<name>A0ABQ8J5J5_DERPT</name>
<gene>
    <name evidence="2" type="ORF">DERP_013576</name>
</gene>